<dbReference type="Proteomes" id="UP000002729">
    <property type="component" value="Unassembled WGS sequence"/>
</dbReference>
<accession>F0Y707</accession>
<protein>
    <submittedName>
        <fullName evidence="1">Expressed protein</fullName>
    </submittedName>
</protein>
<dbReference type="KEGG" id="aaf:AURANDRAFT_63383"/>
<dbReference type="InParanoid" id="F0Y707"/>
<keyword evidence="2" id="KW-1185">Reference proteome</keyword>
<proteinExistence type="predicted"/>
<sequence length="187" mass="20853">MANEDSVARALQPYLAAPHARVKTFKPAFEFTLRRAAASHRGAHDSIPFSQHDLIRVAELDVFFKSLLVEEDASDAKHSDNLAVQDELEAAREAVEQGNLTVPFFLGKLAVYWLASQGARSQRRVRRKELRKFVWPRVETEIQDVRGHDANPAVGIQDSSSGEKKATARGRGFLRGIGIFRSKSRAS</sequence>
<evidence type="ECO:0000313" key="1">
    <source>
        <dbReference type="EMBL" id="EGB08887.1"/>
    </source>
</evidence>
<dbReference type="GeneID" id="20224305"/>
<name>F0Y707_AURAN</name>
<organism evidence="2">
    <name type="scientific">Aureococcus anophagefferens</name>
    <name type="common">Harmful bloom alga</name>
    <dbReference type="NCBI Taxonomy" id="44056"/>
    <lineage>
        <taxon>Eukaryota</taxon>
        <taxon>Sar</taxon>
        <taxon>Stramenopiles</taxon>
        <taxon>Ochrophyta</taxon>
        <taxon>Pelagophyceae</taxon>
        <taxon>Pelagomonadales</taxon>
        <taxon>Pelagomonadaceae</taxon>
        <taxon>Aureococcus</taxon>
    </lineage>
</organism>
<dbReference type="EMBL" id="GL833126">
    <property type="protein sequence ID" value="EGB08887.1"/>
    <property type="molecule type" value="Genomic_DNA"/>
</dbReference>
<evidence type="ECO:0000313" key="2">
    <source>
        <dbReference type="Proteomes" id="UP000002729"/>
    </source>
</evidence>
<gene>
    <name evidence="1" type="ORF">AURANDRAFT_63383</name>
</gene>
<dbReference type="RefSeq" id="XP_009036024.1">
    <property type="nucleotide sequence ID" value="XM_009037776.1"/>
</dbReference>
<dbReference type="AlphaFoldDB" id="F0Y707"/>
<reference evidence="1 2" key="1">
    <citation type="journal article" date="2011" name="Proc. Natl. Acad. Sci. U.S.A.">
        <title>Niche of harmful alga Aureococcus anophagefferens revealed through ecogenomics.</title>
        <authorList>
            <person name="Gobler C.J."/>
            <person name="Berry D.L."/>
            <person name="Dyhrman S.T."/>
            <person name="Wilhelm S.W."/>
            <person name="Salamov A."/>
            <person name="Lobanov A.V."/>
            <person name="Zhang Y."/>
            <person name="Collier J.L."/>
            <person name="Wurch L.L."/>
            <person name="Kustka A.B."/>
            <person name="Dill B.D."/>
            <person name="Shah M."/>
            <person name="VerBerkmoes N.C."/>
            <person name="Kuo A."/>
            <person name="Terry A."/>
            <person name="Pangilinan J."/>
            <person name="Lindquist E.A."/>
            <person name="Lucas S."/>
            <person name="Paulsen I.T."/>
            <person name="Hattenrath-Lehmann T.K."/>
            <person name="Talmage S.C."/>
            <person name="Walker E.A."/>
            <person name="Koch F."/>
            <person name="Burson A.M."/>
            <person name="Marcoval M.A."/>
            <person name="Tang Y.Z."/>
            <person name="Lecleir G.R."/>
            <person name="Coyne K.J."/>
            <person name="Berg G.M."/>
            <person name="Bertrand E.M."/>
            <person name="Saito M.A."/>
            <person name="Gladyshev V.N."/>
            <person name="Grigoriev I.V."/>
        </authorList>
    </citation>
    <scope>NUCLEOTIDE SEQUENCE [LARGE SCALE GENOMIC DNA]</scope>
    <source>
        <strain evidence="2">CCMP 1984</strain>
    </source>
</reference>